<name>A0A8C9Y670_SANLU</name>
<organism evidence="1 2">
    <name type="scientific">Sander lucioperca</name>
    <name type="common">Pike-perch</name>
    <name type="synonym">Perca lucioperca</name>
    <dbReference type="NCBI Taxonomy" id="283035"/>
    <lineage>
        <taxon>Eukaryota</taxon>
        <taxon>Metazoa</taxon>
        <taxon>Chordata</taxon>
        <taxon>Craniata</taxon>
        <taxon>Vertebrata</taxon>
        <taxon>Euteleostomi</taxon>
        <taxon>Actinopterygii</taxon>
        <taxon>Neopterygii</taxon>
        <taxon>Teleostei</taxon>
        <taxon>Neoteleostei</taxon>
        <taxon>Acanthomorphata</taxon>
        <taxon>Eupercaria</taxon>
        <taxon>Perciformes</taxon>
        <taxon>Percoidei</taxon>
        <taxon>Percidae</taxon>
        <taxon>Luciopercinae</taxon>
        <taxon>Sander</taxon>
    </lineage>
</organism>
<sequence length="126" mass="13728">DQAEILTGFCRRTVRSTTETLGVGTRKAMPVNTNKRPHHFYTGKSYPFSSGMTLPTALAAPVEAGMMFWEAPRPSLHSLPEGPSTVFCVAVVAWTVLWQRGSKRAPTPEACVISTVPSPPQEMILV</sequence>
<dbReference type="Ensembl" id="ENSSLUT00000020690.1">
    <property type="protein sequence ID" value="ENSSLUP00000020047.1"/>
    <property type="gene ID" value="ENSSLUG00000009276.1"/>
</dbReference>
<evidence type="ECO:0000313" key="1">
    <source>
        <dbReference type="Ensembl" id="ENSSLUP00000020047.1"/>
    </source>
</evidence>
<dbReference type="Proteomes" id="UP000694568">
    <property type="component" value="Unplaced"/>
</dbReference>
<proteinExistence type="predicted"/>
<evidence type="ECO:0000313" key="2">
    <source>
        <dbReference type="Proteomes" id="UP000694568"/>
    </source>
</evidence>
<protein>
    <submittedName>
        <fullName evidence="1">Uncharacterized protein</fullName>
    </submittedName>
</protein>
<accession>A0A8C9Y670</accession>
<reference evidence="1" key="2">
    <citation type="submission" date="2025-09" db="UniProtKB">
        <authorList>
            <consortium name="Ensembl"/>
        </authorList>
    </citation>
    <scope>IDENTIFICATION</scope>
</reference>
<dbReference type="AlphaFoldDB" id="A0A8C9Y670"/>
<keyword evidence="2" id="KW-1185">Reference proteome</keyword>
<reference evidence="1" key="1">
    <citation type="submission" date="2025-08" db="UniProtKB">
        <authorList>
            <consortium name="Ensembl"/>
        </authorList>
    </citation>
    <scope>IDENTIFICATION</scope>
</reference>
<dbReference type="GeneTree" id="ENSGT00990000209266"/>